<dbReference type="SUPFAM" id="SSF49899">
    <property type="entry name" value="Concanavalin A-like lectins/glucanases"/>
    <property type="match status" value="1"/>
</dbReference>
<name>A0AAV4I872_9GAST</name>
<feature type="domain" description="Galectin" evidence="3">
    <location>
        <begin position="1"/>
        <end position="76"/>
    </location>
</feature>
<dbReference type="InterPro" id="IPR001079">
    <property type="entry name" value="Galectin_CRD"/>
</dbReference>
<accession>A0AAV4I872</accession>
<sequence>MVLNTFRSHWGEEVVVKGLPILSNQWYEIQIVVTDDGYKVFVNRNYVQTLAHRLPKSAAKYLIVSGDTRVLNIENKEGPQTFTSF</sequence>
<dbReference type="EMBL" id="BMAT01006038">
    <property type="protein sequence ID" value="GFS04866.1"/>
    <property type="molecule type" value="Genomic_DNA"/>
</dbReference>
<evidence type="ECO:0000256" key="1">
    <source>
        <dbReference type="ARBA" id="ARBA00022734"/>
    </source>
</evidence>
<keyword evidence="5" id="KW-1185">Reference proteome</keyword>
<dbReference type="Pfam" id="PF00337">
    <property type="entry name" value="Gal-bind_lectin"/>
    <property type="match status" value="1"/>
</dbReference>
<proteinExistence type="predicted"/>
<dbReference type="Gene3D" id="2.60.120.200">
    <property type="match status" value="1"/>
</dbReference>
<evidence type="ECO:0000256" key="2">
    <source>
        <dbReference type="RuleBase" id="RU102079"/>
    </source>
</evidence>
<evidence type="ECO:0000259" key="3">
    <source>
        <dbReference type="PROSITE" id="PS51304"/>
    </source>
</evidence>
<dbReference type="PROSITE" id="PS51304">
    <property type="entry name" value="GALECTIN"/>
    <property type="match status" value="1"/>
</dbReference>
<dbReference type="GO" id="GO:0030246">
    <property type="term" value="F:carbohydrate binding"/>
    <property type="evidence" value="ECO:0007669"/>
    <property type="project" value="UniProtKB-UniRule"/>
</dbReference>
<comment type="caution">
    <text evidence="4">The sequence shown here is derived from an EMBL/GenBank/DDBJ whole genome shotgun (WGS) entry which is preliminary data.</text>
</comment>
<organism evidence="4 5">
    <name type="scientific">Elysia marginata</name>
    <dbReference type="NCBI Taxonomy" id="1093978"/>
    <lineage>
        <taxon>Eukaryota</taxon>
        <taxon>Metazoa</taxon>
        <taxon>Spiralia</taxon>
        <taxon>Lophotrochozoa</taxon>
        <taxon>Mollusca</taxon>
        <taxon>Gastropoda</taxon>
        <taxon>Heterobranchia</taxon>
        <taxon>Euthyneura</taxon>
        <taxon>Panpulmonata</taxon>
        <taxon>Sacoglossa</taxon>
        <taxon>Placobranchoidea</taxon>
        <taxon>Plakobranchidae</taxon>
        <taxon>Elysia</taxon>
    </lineage>
</organism>
<keyword evidence="1 2" id="KW-0430">Lectin</keyword>
<gene>
    <name evidence="4" type="ORF">ElyMa_002922900</name>
</gene>
<protein>
    <recommendedName>
        <fullName evidence="2">Galectin</fullName>
    </recommendedName>
</protein>
<dbReference type="InterPro" id="IPR013320">
    <property type="entry name" value="ConA-like_dom_sf"/>
</dbReference>
<dbReference type="AlphaFoldDB" id="A0AAV4I872"/>
<dbReference type="Proteomes" id="UP000762676">
    <property type="component" value="Unassembled WGS sequence"/>
</dbReference>
<reference evidence="4 5" key="1">
    <citation type="journal article" date="2021" name="Elife">
        <title>Chloroplast acquisition without the gene transfer in kleptoplastic sea slugs, Plakobranchus ocellatus.</title>
        <authorList>
            <person name="Maeda T."/>
            <person name="Takahashi S."/>
            <person name="Yoshida T."/>
            <person name="Shimamura S."/>
            <person name="Takaki Y."/>
            <person name="Nagai Y."/>
            <person name="Toyoda A."/>
            <person name="Suzuki Y."/>
            <person name="Arimoto A."/>
            <person name="Ishii H."/>
            <person name="Satoh N."/>
            <person name="Nishiyama T."/>
            <person name="Hasebe M."/>
            <person name="Maruyama T."/>
            <person name="Minagawa J."/>
            <person name="Obokata J."/>
            <person name="Shigenobu S."/>
        </authorList>
    </citation>
    <scope>NUCLEOTIDE SEQUENCE [LARGE SCALE GENOMIC DNA]</scope>
</reference>
<evidence type="ECO:0000313" key="5">
    <source>
        <dbReference type="Proteomes" id="UP000762676"/>
    </source>
</evidence>
<evidence type="ECO:0000313" key="4">
    <source>
        <dbReference type="EMBL" id="GFS04866.1"/>
    </source>
</evidence>